<evidence type="ECO:0000313" key="16">
    <source>
        <dbReference type="EMBL" id="SCV73700.1"/>
    </source>
</evidence>
<dbReference type="OrthoDB" id="2276068at2759"/>
<accession>A0A238FIT4</accession>
<dbReference type="CDD" id="cd03806">
    <property type="entry name" value="GT4_ALG11-like"/>
    <property type="match status" value="1"/>
</dbReference>
<dbReference type="STRING" id="269621.A0A238FIT4"/>
<evidence type="ECO:0000256" key="1">
    <source>
        <dbReference type="ARBA" id="ARBA00004389"/>
    </source>
</evidence>
<comment type="pathway">
    <text evidence="2 12">Protein modification; protein glycosylation.</text>
</comment>
<dbReference type="PANTHER" id="PTHR45919">
    <property type="entry name" value="GDP-MAN:MAN(3)GLCNAC(2)-PP-DOL ALPHA-1,2-MANNOSYLTRANSFERASE"/>
    <property type="match status" value="1"/>
</dbReference>
<evidence type="ECO:0000256" key="13">
    <source>
        <dbReference type="SAM" id="MobiDB-lite"/>
    </source>
</evidence>
<evidence type="ECO:0000259" key="14">
    <source>
        <dbReference type="Pfam" id="PF00534"/>
    </source>
</evidence>
<evidence type="ECO:0000256" key="9">
    <source>
        <dbReference type="ARBA" id="ARBA00022989"/>
    </source>
</evidence>
<dbReference type="PANTHER" id="PTHR45919:SF1">
    <property type="entry name" value="GDP-MAN:MAN(3)GLCNAC(2)-PP-DOL ALPHA-1,2-MANNOSYLTRANSFERASE"/>
    <property type="match status" value="1"/>
</dbReference>
<evidence type="ECO:0000256" key="4">
    <source>
        <dbReference type="ARBA" id="ARBA00022018"/>
    </source>
</evidence>
<comment type="subcellular location">
    <subcellularLocation>
        <location evidence="1">Endoplasmic reticulum membrane</location>
        <topology evidence="1">Single-pass membrane protein</topology>
    </subcellularLocation>
</comment>
<proteinExistence type="inferred from homology"/>
<comment type="catalytic activity">
    <reaction evidence="11 12">
        <text>an alpha-D-Man-(1-&gt;3)-[alpha-D-Man-(1-&gt;6)]-beta-D-Man-(1-&gt;4)-beta-D-GlcNAc-(1-&gt;4)-alpha-D-GlcNAc-diphospho-di-trans,poly-cis-dolichol + 2 GDP-alpha-D-mannose = an alpha-D-Man-(1-&gt;2)-alpha-D-Man-(1-&gt;2)-alpha-D-Man-(1-&gt;3)-[alpha-D-Man-(1-&gt;6)]-beta-D-Man-(1-&gt;4)-beta-D-GlcNAc-(1-&gt;4)-alpha-D-GlcNAc-diphospho-di-trans,poly-cis-dolichol + 2 GDP + 2 H(+)</text>
        <dbReference type="Rhea" id="RHEA:29523"/>
        <dbReference type="Rhea" id="RHEA-COMP:19515"/>
        <dbReference type="Rhea" id="RHEA-COMP:19516"/>
        <dbReference type="ChEBI" id="CHEBI:15378"/>
        <dbReference type="ChEBI" id="CHEBI:57527"/>
        <dbReference type="ChEBI" id="CHEBI:58189"/>
        <dbReference type="ChEBI" id="CHEBI:132511"/>
        <dbReference type="ChEBI" id="CHEBI:132515"/>
        <dbReference type="EC" id="2.4.1.131"/>
    </reaction>
    <physiologicalReaction direction="left-to-right" evidence="11 12">
        <dbReference type="Rhea" id="RHEA:29524"/>
    </physiologicalReaction>
</comment>
<dbReference type="Proteomes" id="UP000198372">
    <property type="component" value="Unassembled WGS sequence"/>
</dbReference>
<comment type="similarity">
    <text evidence="12">Belongs to the glycosyltransferase group 1 family. Glycosyltransferase 4 subfamily.</text>
</comment>
<evidence type="ECO:0000313" key="17">
    <source>
        <dbReference type="Proteomes" id="UP000198372"/>
    </source>
</evidence>
<keyword evidence="7 12" id="KW-0812">Transmembrane</keyword>
<dbReference type="AlphaFoldDB" id="A0A238FIT4"/>
<evidence type="ECO:0000259" key="15">
    <source>
        <dbReference type="Pfam" id="PF15924"/>
    </source>
</evidence>
<keyword evidence="5 12" id="KW-0328">Glycosyltransferase</keyword>
<feature type="domain" description="ALG11 mannosyltransferase N-terminal" evidence="15">
    <location>
        <begin position="73"/>
        <end position="300"/>
    </location>
</feature>
<dbReference type="SUPFAM" id="SSF53756">
    <property type="entry name" value="UDP-Glycosyltransferase/glycogen phosphorylase"/>
    <property type="match status" value="1"/>
</dbReference>
<keyword evidence="17" id="KW-1185">Reference proteome</keyword>
<feature type="transmembrane region" description="Helical" evidence="12">
    <location>
        <begin position="20"/>
        <end position="43"/>
    </location>
</feature>
<reference evidence="17" key="1">
    <citation type="submission" date="2016-09" db="EMBL/GenBank/DDBJ databases">
        <authorList>
            <person name="Jeantristanb JTB J.-T."/>
            <person name="Ricardo R."/>
        </authorList>
    </citation>
    <scope>NUCLEOTIDE SEQUENCE [LARGE SCALE GENOMIC DNA]</scope>
</reference>
<dbReference type="InterPro" id="IPR031814">
    <property type="entry name" value="ALG11_N"/>
</dbReference>
<keyword evidence="10 12" id="KW-0472">Membrane</keyword>
<feature type="region of interest" description="Disordered" evidence="13">
    <location>
        <begin position="336"/>
        <end position="355"/>
    </location>
</feature>
<evidence type="ECO:0000256" key="2">
    <source>
        <dbReference type="ARBA" id="ARBA00004922"/>
    </source>
</evidence>
<evidence type="ECO:0000256" key="6">
    <source>
        <dbReference type="ARBA" id="ARBA00022679"/>
    </source>
</evidence>
<dbReference type="Pfam" id="PF15924">
    <property type="entry name" value="ALG11_N"/>
    <property type="match status" value="1"/>
</dbReference>
<evidence type="ECO:0000256" key="7">
    <source>
        <dbReference type="ARBA" id="ARBA00022692"/>
    </source>
</evidence>
<protein>
    <recommendedName>
        <fullName evidence="4 12">GDP-Man:Man(3)GlcNAc(2)-PP-Dol alpha-1,2-mannosyltransferase</fullName>
        <ecNumber evidence="3 12">2.4.1.131</ecNumber>
    </recommendedName>
</protein>
<evidence type="ECO:0000256" key="12">
    <source>
        <dbReference type="RuleBase" id="RU367051"/>
    </source>
</evidence>
<name>A0A238FIT4_9BASI</name>
<dbReference type="GO" id="GO:0004377">
    <property type="term" value="F:GDP-Man:Man(3)GlcNAc(2)-PP-Dol alpha-1,2-mannosyltransferase activity"/>
    <property type="evidence" value="ECO:0007669"/>
    <property type="project" value="UniProtKB-UniRule"/>
</dbReference>
<dbReference type="InterPro" id="IPR001296">
    <property type="entry name" value="Glyco_trans_1"/>
</dbReference>
<dbReference type="InterPro" id="IPR038013">
    <property type="entry name" value="ALG11"/>
</dbReference>
<keyword evidence="8 12" id="KW-0256">Endoplasmic reticulum</keyword>
<gene>
    <name evidence="16" type="ORF">BQ2448_6130</name>
</gene>
<dbReference type="EMBL" id="FMSP01000019">
    <property type="protein sequence ID" value="SCV73700.1"/>
    <property type="molecule type" value="Genomic_DNA"/>
</dbReference>
<feature type="domain" description="Glycosyl transferase family 1" evidence="14">
    <location>
        <begin position="382"/>
        <end position="556"/>
    </location>
</feature>
<organism evidence="16 17">
    <name type="scientific">Microbotryum intermedium</name>
    <dbReference type="NCBI Taxonomy" id="269621"/>
    <lineage>
        <taxon>Eukaryota</taxon>
        <taxon>Fungi</taxon>
        <taxon>Dikarya</taxon>
        <taxon>Basidiomycota</taxon>
        <taxon>Pucciniomycotina</taxon>
        <taxon>Microbotryomycetes</taxon>
        <taxon>Microbotryales</taxon>
        <taxon>Microbotryaceae</taxon>
        <taxon>Microbotryum</taxon>
    </lineage>
</organism>
<comment type="function">
    <text evidence="12">GDP-Man:Man(3)GlcNAc(2)-PP-Dol alpha-1,2-mannosyltransferase that operates in the biosynthetic pathway of dolichol-linked oligosaccharides, the glycan precursors employed in protein asparagine (N)-glycosylation. The assembly of dolichol-linked oligosaccharides begins on the cytosolic side of the endoplasmic reticulum membrane and finishes in its lumen. The sequential addition of sugars to dolichol pyrophosphate produces dolichol-linked oligosaccharides containing fourteen sugars, including two GlcNAcs, nine mannoses and three glucoses. Once assembled, the oligosaccharide is transferred from the lipid to nascent proteins by oligosaccharyltransferases. Catalyzes, on the cytoplasmic face of the endoplasmic reticulum, the addition of the fourth and fifth mannose residues to the dolichol-linked oligosaccharide chain, to produce Man(5)GlcNAc(2)-PP-dolichol core oligosaccharide.</text>
</comment>
<sequence length="581" mass="64494">MHPLLRLVLSLPPHLKLVLLIVAAFLSIPVFSSLLYILVRLYGLRLRAMNERRRRIALATIGTVDLDIVRKTRIVGFFHPYCNAGGGGERVLWTAVAFLQKEEPDLICVVYTGDLTADHEDAQPTGAGNESKPERVTKDSMISKVKDRFGIALDPKTLIFVRLGSRRLVEDSTWPRFTLLGQSLGSIILAWQGLGTGGLIPDIWIDTMGYAFTYPLIRHLGQIPVGSYTHYPTISADMLRRVSERKQGHTNTSLVASSAILTHFKLLYYVIFAELYSICLRQSTVLMVNSTWTKNHIDHLLKPFGYRDDVEPDLPSKDASANSAATSSVEAIASHGATIRKRGESSTSSSATSSLAPTRFRSSRIVYPPCDTVSLSSLPLQPREPNMILSLAQFRPEKDHPLQLKTLSQLFHLDPSYRATLKLIIAGSVRHASDSERVQDLRKLAQRLGVEENVEFVVNASYEVLKKDYLGKAGVGLHTMVDEHFGITVVEFMAAGLLPLVHASAGPLLDIVVPSLTTGEPTGFHAKTASEFASQLRTILSMDEWEQRKMRELAREQAQRFGVGSFEEGWLRGWNELKGAL</sequence>
<evidence type="ECO:0000256" key="8">
    <source>
        <dbReference type="ARBA" id="ARBA00022824"/>
    </source>
</evidence>
<evidence type="ECO:0000256" key="5">
    <source>
        <dbReference type="ARBA" id="ARBA00022676"/>
    </source>
</evidence>
<dbReference type="Pfam" id="PF00534">
    <property type="entry name" value="Glycos_transf_1"/>
    <property type="match status" value="1"/>
</dbReference>
<dbReference type="GO" id="GO:0006487">
    <property type="term" value="P:protein N-linked glycosylation"/>
    <property type="evidence" value="ECO:0007669"/>
    <property type="project" value="TreeGrafter"/>
</dbReference>
<keyword evidence="6 12" id="KW-0808">Transferase</keyword>
<keyword evidence="9 12" id="KW-1133">Transmembrane helix</keyword>
<dbReference type="Gene3D" id="3.40.50.2000">
    <property type="entry name" value="Glycogen Phosphorylase B"/>
    <property type="match status" value="1"/>
</dbReference>
<dbReference type="EC" id="2.4.1.131" evidence="3 12"/>
<dbReference type="UniPathway" id="UPA00378"/>
<evidence type="ECO:0000256" key="11">
    <source>
        <dbReference type="ARBA" id="ARBA00045065"/>
    </source>
</evidence>
<dbReference type="GO" id="GO:0005789">
    <property type="term" value="C:endoplasmic reticulum membrane"/>
    <property type="evidence" value="ECO:0007669"/>
    <property type="project" value="UniProtKB-SubCell"/>
</dbReference>
<evidence type="ECO:0000256" key="3">
    <source>
        <dbReference type="ARBA" id="ARBA00012645"/>
    </source>
</evidence>
<evidence type="ECO:0000256" key="10">
    <source>
        <dbReference type="ARBA" id="ARBA00023136"/>
    </source>
</evidence>
<feature type="compositionally biased region" description="Low complexity" evidence="13">
    <location>
        <begin position="345"/>
        <end position="354"/>
    </location>
</feature>